<evidence type="ECO:0000313" key="2">
    <source>
        <dbReference type="EMBL" id="QJA47514.1"/>
    </source>
</evidence>
<sequence>MAEDTSNAIFDDVEIAQPDGALAETGEGIPSTPDESAAPQGPGITLEGLQSNLDQLNRANVGLRHALTDERSKRQQYEGRLQGISETFANALEARGTPQVPIQVEPEIPSKVPVSFEEDGTPFVKADEIARLTKMGAKDLESLTRPQLDRLEQRLNLVTAQLTQGQALQSQRQAIDGLLSSNPSYPEGLKALSGQWQHLNRMYDQYIYGNSLPVPNSIDEAMQQIIGSPVAAEFERQFPGSDVELLIETFTTPNTAARQRKLRRALDMHVRSAKPQVDTIGQQNLARLSRKPSNLGNIPNQVKSANTTIDRVADMSLDDFMKLSDSDIEKVQSLLAEQE</sequence>
<dbReference type="EMBL" id="MT144595">
    <property type="protein sequence ID" value="QJH94039.1"/>
    <property type="molecule type" value="Genomic_DNA"/>
</dbReference>
<name>A0A6H1ZIX5_9ZZZZ</name>
<reference evidence="2" key="1">
    <citation type="submission" date="2020-03" db="EMBL/GenBank/DDBJ databases">
        <title>The deep terrestrial virosphere.</title>
        <authorList>
            <person name="Holmfeldt K."/>
            <person name="Nilsson E."/>
            <person name="Simone D."/>
            <person name="Lopez-Fernandez M."/>
            <person name="Wu X."/>
            <person name="de Brujin I."/>
            <person name="Lundin D."/>
            <person name="Andersson A."/>
            <person name="Bertilsson S."/>
            <person name="Dopson M."/>
        </authorList>
    </citation>
    <scope>NUCLEOTIDE SEQUENCE</scope>
    <source>
        <strain evidence="2">TM448A00693</strain>
        <strain evidence="3">TM448B00173</strain>
    </source>
</reference>
<protein>
    <submittedName>
        <fullName evidence="2">Uncharacterized protein</fullName>
    </submittedName>
</protein>
<feature type="region of interest" description="Disordered" evidence="1">
    <location>
        <begin position="1"/>
        <end position="44"/>
    </location>
</feature>
<dbReference type="EMBL" id="MT144046">
    <property type="protein sequence ID" value="QJA47514.1"/>
    <property type="molecule type" value="Genomic_DNA"/>
</dbReference>
<dbReference type="AlphaFoldDB" id="A0A6H1ZIX5"/>
<evidence type="ECO:0000313" key="3">
    <source>
        <dbReference type="EMBL" id="QJH94039.1"/>
    </source>
</evidence>
<organism evidence="2">
    <name type="scientific">viral metagenome</name>
    <dbReference type="NCBI Taxonomy" id="1070528"/>
    <lineage>
        <taxon>unclassified sequences</taxon>
        <taxon>metagenomes</taxon>
        <taxon>organismal metagenomes</taxon>
    </lineage>
</organism>
<proteinExistence type="predicted"/>
<evidence type="ECO:0000256" key="1">
    <source>
        <dbReference type="SAM" id="MobiDB-lite"/>
    </source>
</evidence>
<gene>
    <name evidence="2" type="ORF">TM448A00693_0011</name>
    <name evidence="3" type="ORF">TM448B00173_0009</name>
</gene>
<accession>A0A6H1ZIX5</accession>